<dbReference type="EMBL" id="CAJOBJ010191410">
    <property type="protein sequence ID" value="CAF4954736.1"/>
    <property type="molecule type" value="Genomic_DNA"/>
</dbReference>
<evidence type="ECO:0000313" key="5">
    <source>
        <dbReference type="Proteomes" id="UP000681720"/>
    </source>
</evidence>
<dbReference type="SUPFAM" id="SSF52047">
    <property type="entry name" value="RNI-like"/>
    <property type="match status" value="1"/>
</dbReference>
<dbReference type="EMBL" id="CAJOBH010139025">
    <property type="protein sequence ID" value="CAF4795871.1"/>
    <property type="molecule type" value="Genomic_DNA"/>
</dbReference>
<dbReference type="Proteomes" id="UP000681720">
    <property type="component" value="Unassembled WGS sequence"/>
</dbReference>
<accession>A0A8S3D5D1</accession>
<sequence length="51" mass="5597">TEGGLEVARAVKNMPSLKVLDLNGNCFGLDGIDEVRSVLENKSFINQMAFR</sequence>
<dbReference type="EMBL" id="CAJOBH010082312">
    <property type="protein sequence ID" value="CAF4522860.1"/>
    <property type="molecule type" value="Genomic_DNA"/>
</dbReference>
<feature type="non-terminal residue" evidence="4">
    <location>
        <position position="1"/>
    </location>
</feature>
<reference evidence="4" key="1">
    <citation type="submission" date="2021-02" db="EMBL/GenBank/DDBJ databases">
        <authorList>
            <person name="Nowell W R."/>
        </authorList>
    </citation>
    <scope>NUCLEOTIDE SEQUENCE</scope>
</reference>
<evidence type="ECO:0000313" key="1">
    <source>
        <dbReference type="EMBL" id="CAF4522860.1"/>
    </source>
</evidence>
<protein>
    <submittedName>
        <fullName evidence="4">Uncharacterized protein</fullName>
    </submittedName>
</protein>
<evidence type="ECO:0000313" key="2">
    <source>
        <dbReference type="EMBL" id="CAF4795871.1"/>
    </source>
</evidence>
<comment type="caution">
    <text evidence="4">The sequence shown here is derived from an EMBL/GenBank/DDBJ whole genome shotgun (WGS) entry which is preliminary data.</text>
</comment>
<organism evidence="4 5">
    <name type="scientific">Rotaria magnacalcarata</name>
    <dbReference type="NCBI Taxonomy" id="392030"/>
    <lineage>
        <taxon>Eukaryota</taxon>
        <taxon>Metazoa</taxon>
        <taxon>Spiralia</taxon>
        <taxon>Gnathifera</taxon>
        <taxon>Rotifera</taxon>
        <taxon>Eurotatoria</taxon>
        <taxon>Bdelloidea</taxon>
        <taxon>Philodinida</taxon>
        <taxon>Philodinidae</taxon>
        <taxon>Rotaria</taxon>
    </lineage>
</organism>
<evidence type="ECO:0000313" key="3">
    <source>
        <dbReference type="EMBL" id="CAF4954736.1"/>
    </source>
</evidence>
<dbReference type="EMBL" id="CAJOBJ010199171">
    <property type="protein sequence ID" value="CAF4978199.1"/>
    <property type="molecule type" value="Genomic_DNA"/>
</dbReference>
<proteinExistence type="predicted"/>
<name>A0A8S3D5D1_9BILA</name>
<dbReference type="InterPro" id="IPR032675">
    <property type="entry name" value="LRR_dom_sf"/>
</dbReference>
<gene>
    <name evidence="1" type="ORF">BYL167_LOCUS36986</name>
    <name evidence="2" type="ORF">BYL167_LOCUS47928</name>
    <name evidence="3" type="ORF">GIL414_LOCUS54517</name>
    <name evidence="4" type="ORF">GIL414_LOCUS55863</name>
</gene>
<dbReference type="Proteomes" id="UP000681967">
    <property type="component" value="Unassembled WGS sequence"/>
</dbReference>
<dbReference type="Gene3D" id="3.80.10.10">
    <property type="entry name" value="Ribonuclease Inhibitor"/>
    <property type="match status" value="1"/>
</dbReference>
<evidence type="ECO:0000313" key="4">
    <source>
        <dbReference type="EMBL" id="CAF4978199.1"/>
    </source>
</evidence>
<dbReference type="AlphaFoldDB" id="A0A8S3D5D1"/>